<protein>
    <submittedName>
        <fullName evidence="1">Uncharacterized protein</fullName>
    </submittedName>
</protein>
<dbReference type="AlphaFoldDB" id="A0A5S4YA15"/>
<evidence type="ECO:0000313" key="2">
    <source>
        <dbReference type="Proteomes" id="UP000324797"/>
    </source>
</evidence>
<name>A0A5S4YA15_9BRAD</name>
<keyword evidence="2" id="KW-1185">Reference proteome</keyword>
<dbReference type="Proteomes" id="UP000324797">
    <property type="component" value="Unassembled WGS sequence"/>
</dbReference>
<proteinExistence type="predicted"/>
<gene>
    <name evidence="1" type="ORF">FXV83_41500</name>
</gene>
<comment type="caution">
    <text evidence="1">The sequence shown here is derived from an EMBL/GenBank/DDBJ whole genome shotgun (WGS) entry which is preliminary data.</text>
</comment>
<dbReference type="RefSeq" id="WP_148745773.1">
    <property type="nucleotide sequence ID" value="NZ_VSTH01000265.1"/>
</dbReference>
<dbReference type="SUPFAM" id="SSF75712">
    <property type="entry name" value="Rad50 coiled-coil Zn hook"/>
    <property type="match status" value="1"/>
</dbReference>
<sequence length="309" mass="34299">MAQATLGRLLEIYEDKDTRKTDSPLTKFVKDLLGLDHLDALIEGLHDVGDVRRLRDTVPVYWEVRGNIPTLEKEIGTDTAERVRLDDEIRVVNDRLLSKLMEIGVQAGSTASDAELTRILASRPEEPELQRLARLRRDILATRDQWRTVQSPVTAVDRDGAERAAADANAALEAWRLSSGQMLENIFASLKEFFADLPSPLSTGPERARAAAIQTLNVELERCVAVLTRDTQDTTRIESLDQNSERARSRQAVLEEQIADHAAEAGTLAQALAQILPHIHSDDCPVCGRDFGEIATEPLRPISRIESPS</sequence>
<evidence type="ECO:0000313" key="1">
    <source>
        <dbReference type="EMBL" id="TYO60858.1"/>
    </source>
</evidence>
<reference evidence="1 2" key="1">
    <citation type="submission" date="2019-08" db="EMBL/GenBank/DDBJ databases">
        <title>Bradyrhizobium hipponensis sp. nov., a rhizobium isolated from a Lupinus angustifolius root nodule in Tunisia.</title>
        <authorList>
            <person name="Off K."/>
            <person name="Rejili M."/>
            <person name="Mars M."/>
            <person name="Brachmann A."/>
            <person name="Marin M."/>
        </authorList>
    </citation>
    <scope>NUCLEOTIDE SEQUENCE [LARGE SCALE GENOMIC DNA]</scope>
    <source>
        <strain evidence="2">aSej3</strain>
    </source>
</reference>
<organism evidence="1 2">
    <name type="scientific">Bradyrhizobium hipponense</name>
    <dbReference type="NCBI Taxonomy" id="2605638"/>
    <lineage>
        <taxon>Bacteria</taxon>
        <taxon>Pseudomonadati</taxon>
        <taxon>Pseudomonadota</taxon>
        <taxon>Alphaproteobacteria</taxon>
        <taxon>Hyphomicrobiales</taxon>
        <taxon>Nitrobacteraceae</taxon>
        <taxon>Bradyrhizobium</taxon>
    </lineage>
</organism>
<accession>A0A5S4YA15</accession>
<dbReference type="EMBL" id="VSTH01000265">
    <property type="protein sequence ID" value="TYO60858.1"/>
    <property type="molecule type" value="Genomic_DNA"/>
</dbReference>